<feature type="binding site" description="axial binding residue" evidence="1">
    <location>
        <position position="444"/>
    </location>
    <ligand>
        <name>heme</name>
        <dbReference type="ChEBI" id="CHEBI:30413"/>
    </ligand>
    <ligandPart>
        <name>Fe</name>
        <dbReference type="ChEBI" id="CHEBI:18248"/>
    </ligandPart>
</feature>
<evidence type="ECO:0000313" key="4">
    <source>
        <dbReference type="Proteomes" id="UP000235672"/>
    </source>
</evidence>
<comment type="cofactor">
    <cofactor evidence="1">
        <name>heme</name>
        <dbReference type="ChEBI" id="CHEBI:30413"/>
    </cofactor>
</comment>
<evidence type="ECO:0000256" key="2">
    <source>
        <dbReference type="SAM" id="Phobius"/>
    </source>
</evidence>
<dbReference type="AlphaFoldDB" id="A0A2J6PUU5"/>
<gene>
    <name evidence="3" type="ORF">NA56DRAFT_605281</name>
</gene>
<dbReference type="InterPro" id="IPR036396">
    <property type="entry name" value="Cyt_P450_sf"/>
</dbReference>
<organism evidence="3 4">
    <name type="scientific">Hyaloscypha hepaticicola</name>
    <dbReference type="NCBI Taxonomy" id="2082293"/>
    <lineage>
        <taxon>Eukaryota</taxon>
        <taxon>Fungi</taxon>
        <taxon>Dikarya</taxon>
        <taxon>Ascomycota</taxon>
        <taxon>Pezizomycotina</taxon>
        <taxon>Leotiomycetes</taxon>
        <taxon>Helotiales</taxon>
        <taxon>Hyaloscyphaceae</taxon>
        <taxon>Hyaloscypha</taxon>
    </lineage>
</organism>
<name>A0A2J6PUU5_9HELO</name>
<dbReference type="STRING" id="1745343.A0A2J6PUU5"/>
<dbReference type="InterPro" id="IPR001128">
    <property type="entry name" value="Cyt_P450"/>
</dbReference>
<dbReference type="OrthoDB" id="1470350at2759"/>
<dbReference type="GO" id="GO:0004497">
    <property type="term" value="F:monooxygenase activity"/>
    <property type="evidence" value="ECO:0007669"/>
    <property type="project" value="InterPro"/>
</dbReference>
<dbReference type="Pfam" id="PF00067">
    <property type="entry name" value="p450"/>
    <property type="match status" value="1"/>
</dbReference>
<keyword evidence="2" id="KW-1133">Transmembrane helix</keyword>
<keyword evidence="4" id="KW-1185">Reference proteome</keyword>
<keyword evidence="1" id="KW-0479">Metal-binding</keyword>
<feature type="transmembrane region" description="Helical" evidence="2">
    <location>
        <begin position="12"/>
        <end position="28"/>
    </location>
</feature>
<feature type="transmembrane region" description="Helical" evidence="2">
    <location>
        <begin position="218"/>
        <end position="237"/>
    </location>
</feature>
<dbReference type="EMBL" id="KZ613497">
    <property type="protein sequence ID" value="PMD17802.1"/>
    <property type="molecule type" value="Genomic_DNA"/>
</dbReference>
<keyword evidence="1" id="KW-0349">Heme</keyword>
<protein>
    <submittedName>
        <fullName evidence="3">Cytochrome P450</fullName>
    </submittedName>
</protein>
<dbReference type="GO" id="GO:0020037">
    <property type="term" value="F:heme binding"/>
    <property type="evidence" value="ECO:0007669"/>
    <property type="project" value="InterPro"/>
</dbReference>
<evidence type="ECO:0000313" key="3">
    <source>
        <dbReference type="EMBL" id="PMD17802.1"/>
    </source>
</evidence>
<sequence>MLLSHITLTPAWAWAYALLPVLVTYAVFSRVRTWLRLRHIPGPPLVGWSKAWLLRKALGGRFHLDTADVCEKYGPIVRIGPNELVTNDPNVLRRMSAVRSLYTRSEWYDGMRLEPEYDSMFSERNEERHNMLRSKAAMAYSGKDNKYLEKSIDDNIAKLVQLLDSKYASRTEFTPVDMAEKFQLLTLDIISEIAFGDAFGNLESDEDVSSYVKTMENMFPLVILLGTWPALAKLFFWKPLRRFLPKETDATGMGKFMGIGKKVVAERFGPDKKIKQDMIGSLLAHGLSQREVQTETLLQIVAGSDPPATAMRATLLYIITSPHVLSKLLSEISTAEISNPITDAEARRLPYLQAVIKEGMRVFPPNTGFMSKTVPSGGDTINGIFIPGRTTIGWSPFGLMRSEKIWGADAKLFRPERWFEGKPEDRQRKDIELEMCFGYGKYQCIGKNIAIIELNKAYVELLRNFEFTLVDPVIPWKGFNAGLFLHSDLWMKVTKRVPSL</sequence>
<keyword evidence="2" id="KW-0812">Transmembrane</keyword>
<dbReference type="PANTHER" id="PTHR24305">
    <property type="entry name" value="CYTOCHROME P450"/>
    <property type="match status" value="1"/>
</dbReference>
<reference evidence="3 4" key="1">
    <citation type="submission" date="2016-05" db="EMBL/GenBank/DDBJ databases">
        <title>A degradative enzymes factory behind the ericoid mycorrhizal symbiosis.</title>
        <authorList>
            <consortium name="DOE Joint Genome Institute"/>
            <person name="Martino E."/>
            <person name="Morin E."/>
            <person name="Grelet G."/>
            <person name="Kuo A."/>
            <person name="Kohler A."/>
            <person name="Daghino S."/>
            <person name="Barry K."/>
            <person name="Choi C."/>
            <person name="Cichocki N."/>
            <person name="Clum A."/>
            <person name="Copeland A."/>
            <person name="Hainaut M."/>
            <person name="Haridas S."/>
            <person name="Labutti K."/>
            <person name="Lindquist E."/>
            <person name="Lipzen A."/>
            <person name="Khouja H.-R."/>
            <person name="Murat C."/>
            <person name="Ohm R."/>
            <person name="Olson A."/>
            <person name="Spatafora J."/>
            <person name="Veneault-Fourrey C."/>
            <person name="Henrissat B."/>
            <person name="Grigoriev I."/>
            <person name="Martin F."/>
            <person name="Perotto S."/>
        </authorList>
    </citation>
    <scope>NUCLEOTIDE SEQUENCE [LARGE SCALE GENOMIC DNA]</scope>
    <source>
        <strain evidence="3 4">UAMH 7357</strain>
    </source>
</reference>
<keyword evidence="1" id="KW-0408">Iron</keyword>
<keyword evidence="2" id="KW-0472">Membrane</keyword>
<dbReference type="CDD" id="cd11060">
    <property type="entry name" value="CYP57A1-like"/>
    <property type="match status" value="1"/>
</dbReference>
<dbReference type="InterPro" id="IPR002401">
    <property type="entry name" value="Cyt_P450_E_grp-I"/>
</dbReference>
<dbReference type="Gene3D" id="1.10.630.10">
    <property type="entry name" value="Cytochrome P450"/>
    <property type="match status" value="1"/>
</dbReference>
<proteinExistence type="predicted"/>
<dbReference type="PRINTS" id="PR00385">
    <property type="entry name" value="P450"/>
</dbReference>
<dbReference type="GO" id="GO:0005506">
    <property type="term" value="F:iron ion binding"/>
    <property type="evidence" value="ECO:0007669"/>
    <property type="project" value="InterPro"/>
</dbReference>
<dbReference type="Proteomes" id="UP000235672">
    <property type="component" value="Unassembled WGS sequence"/>
</dbReference>
<evidence type="ECO:0000256" key="1">
    <source>
        <dbReference type="PIRSR" id="PIRSR602401-1"/>
    </source>
</evidence>
<dbReference type="PRINTS" id="PR00463">
    <property type="entry name" value="EP450I"/>
</dbReference>
<dbReference type="SUPFAM" id="SSF48264">
    <property type="entry name" value="Cytochrome P450"/>
    <property type="match status" value="1"/>
</dbReference>
<dbReference type="InterPro" id="IPR050121">
    <property type="entry name" value="Cytochrome_P450_monoxygenase"/>
</dbReference>
<dbReference type="GO" id="GO:0016705">
    <property type="term" value="F:oxidoreductase activity, acting on paired donors, with incorporation or reduction of molecular oxygen"/>
    <property type="evidence" value="ECO:0007669"/>
    <property type="project" value="InterPro"/>
</dbReference>
<dbReference type="PANTHER" id="PTHR24305:SF168">
    <property type="entry name" value="P450, PUTATIVE (EUROFUNG)-RELATED"/>
    <property type="match status" value="1"/>
</dbReference>
<accession>A0A2J6PUU5</accession>